<dbReference type="GO" id="GO:0006260">
    <property type="term" value="P:DNA replication"/>
    <property type="evidence" value="ECO:0007669"/>
    <property type="project" value="UniProtKB-KW"/>
</dbReference>
<comment type="similarity">
    <text evidence="1">Belongs to the DCC1 family.</text>
</comment>
<dbReference type="PANTHER" id="PTHR13395:SF6">
    <property type="entry name" value="SISTER CHROMATID COHESION PROTEIN DCC1"/>
    <property type="match status" value="1"/>
</dbReference>
<dbReference type="Pfam" id="PF09724">
    <property type="entry name" value="Dcc1"/>
    <property type="match status" value="1"/>
</dbReference>
<evidence type="ECO:0000313" key="5">
    <source>
        <dbReference type="RefSeq" id="XP_018018679.1"/>
    </source>
</evidence>
<evidence type="ECO:0000256" key="3">
    <source>
        <dbReference type="ARBA" id="ARBA00022705"/>
    </source>
</evidence>
<organism evidence="4 5">
    <name type="scientific">Hyalella azteca</name>
    <name type="common">Amphipod</name>
    <dbReference type="NCBI Taxonomy" id="294128"/>
    <lineage>
        <taxon>Eukaryota</taxon>
        <taxon>Metazoa</taxon>
        <taxon>Ecdysozoa</taxon>
        <taxon>Arthropoda</taxon>
        <taxon>Crustacea</taxon>
        <taxon>Multicrustacea</taxon>
        <taxon>Malacostraca</taxon>
        <taxon>Eumalacostraca</taxon>
        <taxon>Peracarida</taxon>
        <taxon>Amphipoda</taxon>
        <taxon>Senticaudata</taxon>
        <taxon>Talitrida</taxon>
        <taxon>Talitroidea</taxon>
        <taxon>Hyalellidae</taxon>
        <taxon>Hyalella</taxon>
    </lineage>
</organism>
<evidence type="ECO:0000256" key="1">
    <source>
        <dbReference type="ARBA" id="ARBA00007017"/>
    </source>
</evidence>
<keyword evidence="4" id="KW-1185">Reference proteome</keyword>
<accession>A0A8B7NXZ1</accession>
<gene>
    <name evidence="5" type="primary">LOC108675198</name>
</gene>
<dbReference type="Proteomes" id="UP000694843">
    <property type="component" value="Unplaced"/>
</dbReference>
<reference evidence="5" key="1">
    <citation type="submission" date="2025-08" db="UniProtKB">
        <authorList>
            <consortium name="RefSeq"/>
        </authorList>
    </citation>
    <scope>IDENTIFICATION</scope>
    <source>
        <tissue evidence="5">Whole organism</tissue>
    </source>
</reference>
<dbReference type="GO" id="GO:0034088">
    <property type="term" value="P:maintenance of mitotic sister chromatid cohesion"/>
    <property type="evidence" value="ECO:0007669"/>
    <property type="project" value="TreeGrafter"/>
</dbReference>
<dbReference type="KEGG" id="hazt:108675198"/>
<sequence length="391" mass="44653">MACINRTLEDVEKLVELAKLDASKLFPCTQTLEFPAAYNPEKYLLLQLPNKLIDAVKQGDELILRGDSDDFAVLCTDNETFEVREAETSNSLVLVPSMLTPEDMKSIGNSRELLHKEIVGVHNKYLEVRPCLPRLGKLRELLSECPYAGPSHVPMDDDEQRMYDMTDLLDRVQSSDDQLRSALEDLPALFIDGHWRMLEFEYFFGATSSVLGVIEEQQWPLDAVPRVQLKQQLRDVEPEPVIDLCLRYFFTNSDENDDILAIQDEKISRLFAEVLLRPADRFNLNEFLTIWQQSVPPGVNTSADQLEGLALVDRNVSPPVVWLYPEHQLPEDPAMRFSQLFEVKNKWSLNEISPYIRKLASSNCSVSSLLAKHTRAATHNGIKYYSAKHTR</sequence>
<dbReference type="InterPro" id="IPR019128">
    <property type="entry name" value="Dcc1"/>
</dbReference>
<dbReference type="GO" id="GO:0031390">
    <property type="term" value="C:Ctf18 RFC-like complex"/>
    <property type="evidence" value="ECO:0007669"/>
    <property type="project" value="InterPro"/>
</dbReference>
<evidence type="ECO:0000313" key="4">
    <source>
        <dbReference type="Proteomes" id="UP000694843"/>
    </source>
</evidence>
<protein>
    <recommendedName>
        <fullName evidence="2">Sister chromatid cohesion protein DCC1</fullName>
    </recommendedName>
</protein>
<dbReference type="AlphaFoldDB" id="A0A8B7NXZ1"/>
<dbReference type="OrthoDB" id="5199543at2759"/>
<dbReference type="GO" id="GO:0000775">
    <property type="term" value="C:chromosome, centromeric region"/>
    <property type="evidence" value="ECO:0007669"/>
    <property type="project" value="TreeGrafter"/>
</dbReference>
<dbReference type="GO" id="GO:0000785">
    <property type="term" value="C:chromatin"/>
    <property type="evidence" value="ECO:0007669"/>
    <property type="project" value="TreeGrafter"/>
</dbReference>
<dbReference type="RefSeq" id="XP_018018679.1">
    <property type="nucleotide sequence ID" value="XM_018163190.2"/>
</dbReference>
<name>A0A8B7NXZ1_HYAAZ</name>
<dbReference type="OMA" id="DSESWPF"/>
<dbReference type="GeneID" id="108675198"/>
<proteinExistence type="inferred from homology"/>
<evidence type="ECO:0000256" key="2">
    <source>
        <dbReference type="ARBA" id="ARBA00017682"/>
    </source>
</evidence>
<dbReference type="PANTHER" id="PTHR13395">
    <property type="entry name" value="SISTER CHROMATID COHESION PROTEIN DCC1-RELATED"/>
    <property type="match status" value="1"/>
</dbReference>
<keyword evidence="3" id="KW-0235">DNA replication</keyword>